<dbReference type="PANTHER" id="PTHR43806">
    <property type="entry name" value="PEPTIDASE S8"/>
    <property type="match status" value="1"/>
</dbReference>
<feature type="active site" description="Charge relay system" evidence="5 6">
    <location>
        <position position="388"/>
    </location>
</feature>
<protein>
    <recommendedName>
        <fullName evidence="9">Peptidase S8/S53 domain-containing protein</fullName>
    </recommendedName>
</protein>
<keyword evidence="11" id="KW-1185">Reference proteome</keyword>
<comment type="similarity">
    <text evidence="1 6 7">Belongs to the peptidase S8 family.</text>
</comment>
<evidence type="ECO:0000256" key="1">
    <source>
        <dbReference type="ARBA" id="ARBA00011073"/>
    </source>
</evidence>
<evidence type="ECO:0000256" key="6">
    <source>
        <dbReference type="PROSITE-ProRule" id="PRU01240"/>
    </source>
</evidence>
<accession>A0AA39GBQ7</accession>
<feature type="active site" description="Charge relay system" evidence="5 6">
    <location>
        <position position="160"/>
    </location>
</feature>
<feature type="domain" description="Peptidase S8/S53" evidence="9">
    <location>
        <begin position="151"/>
        <end position="407"/>
    </location>
</feature>
<dbReference type="InterPro" id="IPR034187">
    <property type="entry name" value="Peptidases_S8_5"/>
</dbReference>
<evidence type="ECO:0000256" key="4">
    <source>
        <dbReference type="ARBA" id="ARBA00022825"/>
    </source>
</evidence>
<name>A0AA39GBQ7_SARSR</name>
<feature type="signal peptide" evidence="8">
    <location>
        <begin position="1"/>
        <end position="18"/>
    </location>
</feature>
<sequence>MWTCQVLLVICLVAVVRAEIPSRQFLRRGSVKEPESSSQGDTNKYIVEFSQSSTIGSITRQLAQRPNPNATTYKAFDCSDIFHGISIETSVDNADTLRLMDGVANVWPMKTVPLAKPMKPRERVNIQSRAMNYSMHQWTGVNKLHREGIRGKGAKVAIIDTGIDYTHKALGGCFGPGCKVSGGYDLVGYDWNAHNVKLPKKPDADPMDYYGHGTHVAGIIAGDSSWFTGVAPDAELLIYKVFSDEPYDTDEETIIQAFCDAYGAGADVISASIGQPDGFTDNPWALVASRLVDRGVVVTISAGNEGFTGPFYASSGSNGPGVLSIAAINVTGNPNISVADPRATPVPAYFTTWGPTNELLLKPDIGAPGYDVISTVLDQGYEYMSGTSMACPYIAGVAALYIGKYGGRSIHGVDFAKTLSQRIVASGETVAWSAALTFLNHTAPPFQVGTGLVNAEKVLKYDTQLSFEPFALLDTELFRPSWSANVTNSGNSTVNYTFSLEPASGLNVFDSINGVKTLFDIKPVRIVPKVRLPHSMTILPGETREARFRFELPHGVDDDYLPLYGGKIIVKGTNGEQLAIPYGGAAYDTEKAFDTMFSSPPVIVDPDEDFAWSFNTDREVWDYVDLSIRLSYACTHLRWDIFDEYWLESYWELPLQPGVDDYIGSVAVMRDADKFWFFDPKTQDKDDTISFPRTRVPRGYSNFWWFGKLSHGPMIQPGNYTMRFAALRPYGNPLISDHWDIMQTPYPTFEVLPYSNSSVNSTHFRRHRHK</sequence>
<dbReference type="Proteomes" id="UP001175261">
    <property type="component" value="Unassembled WGS sequence"/>
</dbReference>
<evidence type="ECO:0000313" key="11">
    <source>
        <dbReference type="Proteomes" id="UP001175261"/>
    </source>
</evidence>
<gene>
    <name evidence="10" type="ORF">NLU13_8447</name>
</gene>
<dbReference type="InterPro" id="IPR015500">
    <property type="entry name" value="Peptidase_S8_subtilisin-rel"/>
</dbReference>
<keyword evidence="8" id="KW-0732">Signal</keyword>
<evidence type="ECO:0000259" key="9">
    <source>
        <dbReference type="Pfam" id="PF00082"/>
    </source>
</evidence>
<keyword evidence="4 6" id="KW-0720">Serine protease</keyword>
<dbReference type="InterPro" id="IPR023828">
    <property type="entry name" value="Peptidase_S8_Ser-AS"/>
</dbReference>
<dbReference type="PANTHER" id="PTHR43806:SF11">
    <property type="entry name" value="CEREVISIN-RELATED"/>
    <property type="match status" value="1"/>
</dbReference>
<dbReference type="InterPro" id="IPR022398">
    <property type="entry name" value="Peptidase_S8_His-AS"/>
</dbReference>
<evidence type="ECO:0000256" key="7">
    <source>
        <dbReference type="RuleBase" id="RU003355"/>
    </source>
</evidence>
<dbReference type="Pfam" id="PF00082">
    <property type="entry name" value="Peptidase_S8"/>
    <property type="match status" value="1"/>
</dbReference>
<feature type="chain" id="PRO_5041340517" description="Peptidase S8/S53 domain-containing protein" evidence="8">
    <location>
        <begin position="19"/>
        <end position="770"/>
    </location>
</feature>
<evidence type="ECO:0000256" key="5">
    <source>
        <dbReference type="PIRSR" id="PIRSR615500-1"/>
    </source>
</evidence>
<dbReference type="PROSITE" id="PS00137">
    <property type="entry name" value="SUBTILASE_HIS"/>
    <property type="match status" value="1"/>
</dbReference>
<dbReference type="InterPro" id="IPR023827">
    <property type="entry name" value="Peptidase_S8_Asp-AS"/>
</dbReference>
<dbReference type="PRINTS" id="PR00723">
    <property type="entry name" value="SUBTILISIN"/>
</dbReference>
<evidence type="ECO:0000256" key="2">
    <source>
        <dbReference type="ARBA" id="ARBA00022670"/>
    </source>
</evidence>
<dbReference type="GO" id="GO:0004252">
    <property type="term" value="F:serine-type endopeptidase activity"/>
    <property type="evidence" value="ECO:0007669"/>
    <property type="project" value="UniProtKB-UniRule"/>
</dbReference>
<organism evidence="10 11">
    <name type="scientific">Sarocladium strictum</name>
    <name type="common">Black bundle disease fungus</name>
    <name type="synonym">Acremonium strictum</name>
    <dbReference type="NCBI Taxonomy" id="5046"/>
    <lineage>
        <taxon>Eukaryota</taxon>
        <taxon>Fungi</taxon>
        <taxon>Dikarya</taxon>
        <taxon>Ascomycota</taxon>
        <taxon>Pezizomycotina</taxon>
        <taxon>Sordariomycetes</taxon>
        <taxon>Hypocreomycetidae</taxon>
        <taxon>Hypocreales</taxon>
        <taxon>Sarocladiaceae</taxon>
        <taxon>Sarocladium</taxon>
    </lineage>
</organism>
<evidence type="ECO:0000313" key="10">
    <source>
        <dbReference type="EMBL" id="KAK0384360.1"/>
    </source>
</evidence>
<feature type="active site" description="Charge relay system" evidence="5 6">
    <location>
        <position position="212"/>
    </location>
</feature>
<dbReference type="InterPro" id="IPR000209">
    <property type="entry name" value="Peptidase_S8/S53_dom"/>
</dbReference>
<dbReference type="InterPro" id="IPR050131">
    <property type="entry name" value="Peptidase_S8_subtilisin-like"/>
</dbReference>
<dbReference type="EMBL" id="JAPDFR010000008">
    <property type="protein sequence ID" value="KAK0384360.1"/>
    <property type="molecule type" value="Genomic_DNA"/>
</dbReference>
<dbReference type="Gene3D" id="3.40.50.200">
    <property type="entry name" value="Peptidase S8/S53 domain"/>
    <property type="match status" value="1"/>
</dbReference>
<dbReference type="SUPFAM" id="SSF52743">
    <property type="entry name" value="Subtilisin-like"/>
    <property type="match status" value="1"/>
</dbReference>
<keyword evidence="3 6" id="KW-0378">Hydrolase</keyword>
<reference evidence="10" key="1">
    <citation type="submission" date="2022-10" db="EMBL/GenBank/DDBJ databases">
        <title>Determination and structural analysis of whole genome sequence of Sarocladium strictum F4-1.</title>
        <authorList>
            <person name="Hu L."/>
            <person name="Jiang Y."/>
        </authorList>
    </citation>
    <scope>NUCLEOTIDE SEQUENCE</scope>
    <source>
        <strain evidence="10">F4-1</strain>
    </source>
</reference>
<comment type="caution">
    <text evidence="10">The sequence shown here is derived from an EMBL/GenBank/DDBJ whole genome shotgun (WGS) entry which is preliminary data.</text>
</comment>
<dbReference type="PROSITE" id="PS51892">
    <property type="entry name" value="SUBTILASE"/>
    <property type="match status" value="1"/>
</dbReference>
<keyword evidence="2 6" id="KW-0645">Protease</keyword>
<dbReference type="PROSITE" id="PS00136">
    <property type="entry name" value="SUBTILASE_ASP"/>
    <property type="match status" value="1"/>
</dbReference>
<dbReference type="PROSITE" id="PS00138">
    <property type="entry name" value="SUBTILASE_SER"/>
    <property type="match status" value="1"/>
</dbReference>
<dbReference type="AlphaFoldDB" id="A0AA39GBQ7"/>
<dbReference type="CDD" id="cd07489">
    <property type="entry name" value="Peptidases_S8_5"/>
    <property type="match status" value="1"/>
</dbReference>
<dbReference type="InterPro" id="IPR036852">
    <property type="entry name" value="Peptidase_S8/S53_dom_sf"/>
</dbReference>
<dbReference type="GO" id="GO:0006508">
    <property type="term" value="P:proteolysis"/>
    <property type="evidence" value="ECO:0007669"/>
    <property type="project" value="UniProtKB-KW"/>
</dbReference>
<proteinExistence type="inferred from homology"/>
<evidence type="ECO:0000256" key="8">
    <source>
        <dbReference type="SAM" id="SignalP"/>
    </source>
</evidence>
<evidence type="ECO:0000256" key="3">
    <source>
        <dbReference type="ARBA" id="ARBA00022801"/>
    </source>
</evidence>